<feature type="domain" description="Type III restriction enzyme C-terminal endonuclease" evidence="2">
    <location>
        <begin position="880"/>
        <end position="986"/>
    </location>
</feature>
<evidence type="ECO:0000259" key="1">
    <source>
        <dbReference type="Pfam" id="PF04851"/>
    </source>
</evidence>
<evidence type="ECO:0000313" key="3">
    <source>
        <dbReference type="EMBL" id="MEQ2487649.1"/>
    </source>
</evidence>
<dbReference type="NCBIfam" id="NF012027">
    <property type="entry name" value="PRK15483.1"/>
    <property type="match status" value="1"/>
</dbReference>
<feature type="domain" description="Helicase/UvrB N-terminal" evidence="1">
    <location>
        <begin position="84"/>
        <end position="264"/>
    </location>
</feature>
<keyword evidence="3" id="KW-0378">Hydrolase</keyword>
<gene>
    <name evidence="3" type="ORF">AAAT34_11440</name>
</gene>
<evidence type="ECO:0000259" key="2">
    <source>
        <dbReference type="Pfam" id="PF19778"/>
    </source>
</evidence>
<sequence>MELKLENNLRHQLLPVEGVAAVVEASIQEAPKASHQNPLLKNQLSGEALQVVRQRANLLDKATKLHVTPYMLTDKIKALPYHRLLDIKMETGTGKTYVYTRTMFELHKRCGFNKFIIAVPTLPIKAGTASFLTEPEVKRHFQNVCDYNAEIELCLLEPQKQSKKGRQNMPSAVGRFFFGNHHVKNKIYVLLLNTQLLTNGKLLTRDDYDQMLGEFHLPVDAIANTKPVLIIDEPHRVERSGKSYAALIENFHPQLVLRYGATFPDLSVGKGKNKHTVKDYQELIYDLNAADSFNQGLIKGVAKEHLELPGGKKAEKKVKLLSVVKGDNAHLRLTSADHASKTFTLHVGENLGMLDNDLDGVTVEAISKNGISLSNGQVKLTGEEFFPDQYGVSYQEGMIELALMRHFETERENFCREGLPIKTLALFFIDNIESFRGPEGKNDGWLRKKFVDILTARVKKELARQNTSEYAAYLQATLDNIDASCAGYFSKDNNDSDENIAKEVKTILHGKKQLLSFTTEEGKPNVLRFLFSKWTLKEGWDNPNVFTICKLRSSGSEISKLQEVGRGLRLPVDSAGNRISDSAFMLNYIVDFTEKDFANKLVAEINGDLGTDQRSPLTITESDIILVAEKRQMDVNKFFIELMTEGYVDFARNIVPEKLDDLQNKYPEFKDIIRGVDTKRIRDRNQTPKDKVHIRKARFEELRDLWAQLNRKYILYFDKEIDLKIEAALPALIQDKHVFALQTVESSRKILEFENNMAVAKEASHAELTLVNHHYAYNEFLKRAARNTNIPVHLLHHAICEAVKNGYSLTDEMFNEGSLTRLAVAVDDWKCEQLVGLVRYKQANYKVKETKLTNADGTVKDEVVQAYIGNKFIAGNPPQSYLYDAYAYDSGLELQNIQTEIEEVVVYGKIPSHSICIPTVASSNYSPDFMYVVKKTDGTKELHVVIETKAYDKESNIAPDEGTKISCAEEFFKEMTANGYTVHFRKQINSTGVKTIINELVMQDS</sequence>
<keyword evidence="3" id="KW-0540">Nuclease</keyword>
<dbReference type="EMBL" id="JBBNFP010000063">
    <property type="protein sequence ID" value="MEQ2487649.1"/>
    <property type="molecule type" value="Genomic_DNA"/>
</dbReference>
<keyword evidence="4" id="KW-1185">Reference proteome</keyword>
<dbReference type="GO" id="GO:0004519">
    <property type="term" value="F:endonuclease activity"/>
    <property type="evidence" value="ECO:0007669"/>
    <property type="project" value="UniProtKB-KW"/>
</dbReference>
<reference evidence="3 4" key="1">
    <citation type="submission" date="2024-04" db="EMBL/GenBank/DDBJ databases">
        <title>Human intestinal bacterial collection.</title>
        <authorList>
            <person name="Pauvert C."/>
            <person name="Hitch T.C.A."/>
            <person name="Clavel T."/>
        </authorList>
    </citation>
    <scope>NUCLEOTIDE SEQUENCE [LARGE SCALE GENOMIC DNA]</scope>
    <source>
        <strain evidence="3 4">CLA-AA-H145</strain>
    </source>
</reference>
<accession>A0ABV1FTB2</accession>
<organism evidence="3 4">
    <name type="scientific">Hallella faecis</name>
    <dbReference type="NCBI Taxonomy" id="2841596"/>
    <lineage>
        <taxon>Bacteria</taxon>
        <taxon>Pseudomonadati</taxon>
        <taxon>Bacteroidota</taxon>
        <taxon>Bacteroidia</taxon>
        <taxon>Bacteroidales</taxon>
        <taxon>Prevotellaceae</taxon>
        <taxon>Hallella</taxon>
    </lineage>
</organism>
<dbReference type="Pfam" id="PF19778">
    <property type="entry name" value="RE_endonuc"/>
    <property type="match status" value="1"/>
</dbReference>
<name>A0ABV1FTB2_9BACT</name>
<dbReference type="Gene3D" id="3.40.50.300">
    <property type="entry name" value="P-loop containing nucleotide triphosphate hydrolases"/>
    <property type="match status" value="2"/>
</dbReference>
<dbReference type="InterPro" id="IPR027417">
    <property type="entry name" value="P-loop_NTPase"/>
</dbReference>
<dbReference type="InterPro" id="IPR045572">
    <property type="entry name" value="RE_endonuc_C"/>
</dbReference>
<evidence type="ECO:0000313" key="4">
    <source>
        <dbReference type="Proteomes" id="UP001487296"/>
    </source>
</evidence>
<comment type="caution">
    <text evidence="3">The sequence shown here is derived from an EMBL/GenBank/DDBJ whole genome shotgun (WGS) entry which is preliminary data.</text>
</comment>
<dbReference type="Pfam" id="PF04851">
    <property type="entry name" value="ResIII"/>
    <property type="match status" value="1"/>
</dbReference>
<dbReference type="RefSeq" id="WP_215760713.1">
    <property type="nucleotide sequence ID" value="NZ_JAHKBE010000064.1"/>
</dbReference>
<dbReference type="SUPFAM" id="SSF52540">
    <property type="entry name" value="P-loop containing nucleoside triphosphate hydrolases"/>
    <property type="match status" value="2"/>
</dbReference>
<keyword evidence="3" id="KW-0255">Endonuclease</keyword>
<protein>
    <submittedName>
        <fullName evidence="3">Type III restriction-modification system endonuclease</fullName>
    </submittedName>
</protein>
<dbReference type="Proteomes" id="UP001487296">
    <property type="component" value="Unassembled WGS sequence"/>
</dbReference>
<proteinExistence type="predicted"/>
<dbReference type="InterPro" id="IPR006935">
    <property type="entry name" value="Helicase/UvrB_N"/>
</dbReference>